<dbReference type="PANTHER" id="PTHR39666">
    <property type="entry name" value="RANBP2-TYPE DOMAIN-CONTAINING PROTEIN"/>
    <property type="match status" value="1"/>
</dbReference>
<name>A0A3R7NBL0_TRYRA</name>
<gene>
    <name evidence="1" type="ORF">TraAM80_05510</name>
</gene>
<proteinExistence type="predicted"/>
<feature type="non-terminal residue" evidence="1">
    <location>
        <position position="134"/>
    </location>
</feature>
<dbReference type="PANTHER" id="PTHR39666:SF1">
    <property type="entry name" value="NUCLEAR PORE COMPLEX NUP2_50_61 DOMAIN-CONTAINING PROTEIN"/>
    <property type="match status" value="1"/>
</dbReference>
<dbReference type="GeneID" id="40329443"/>
<keyword evidence="2" id="KW-1185">Reference proteome</keyword>
<dbReference type="RefSeq" id="XP_029237758.1">
    <property type="nucleotide sequence ID" value="XM_029382387.1"/>
</dbReference>
<evidence type="ECO:0000313" key="1">
    <source>
        <dbReference type="EMBL" id="RNF03856.1"/>
    </source>
</evidence>
<dbReference type="EMBL" id="MKGL01000181">
    <property type="protein sequence ID" value="RNF03856.1"/>
    <property type="molecule type" value="Genomic_DNA"/>
</dbReference>
<comment type="caution">
    <text evidence="1">The sequence shown here is derived from an EMBL/GenBank/DDBJ whole genome shotgun (WGS) entry which is preliminary data.</text>
</comment>
<organism evidence="1 2">
    <name type="scientific">Trypanosoma rangeli</name>
    <dbReference type="NCBI Taxonomy" id="5698"/>
    <lineage>
        <taxon>Eukaryota</taxon>
        <taxon>Discoba</taxon>
        <taxon>Euglenozoa</taxon>
        <taxon>Kinetoplastea</taxon>
        <taxon>Metakinetoplastina</taxon>
        <taxon>Trypanosomatida</taxon>
        <taxon>Trypanosomatidae</taxon>
        <taxon>Trypanosoma</taxon>
        <taxon>Herpetosoma</taxon>
    </lineage>
</organism>
<sequence length="134" mass="15121">MDYRSRAVAFYTYYAPEKVDGVDAQLAKYEGSEEAFFEALVSKYGPEPEYYNYDENESNTNGDESLAFRDRVIALYTQYAPDKLANVDAQLEKYRGQEEALIAALVSKYGPEPSGAAGASPDYRSRVVSIYEQY</sequence>
<accession>A0A3R7NBL0</accession>
<dbReference type="Proteomes" id="UP000283634">
    <property type="component" value="Unassembled WGS sequence"/>
</dbReference>
<dbReference type="OrthoDB" id="277199at2759"/>
<protein>
    <submittedName>
        <fullName evidence="1">Uncharacterized protein</fullName>
    </submittedName>
</protein>
<dbReference type="AlphaFoldDB" id="A0A3R7NBL0"/>
<evidence type="ECO:0000313" key="2">
    <source>
        <dbReference type="Proteomes" id="UP000283634"/>
    </source>
</evidence>
<reference evidence="1 2" key="1">
    <citation type="journal article" date="2018" name="BMC Genomics">
        <title>Genomic comparison of Trypanosoma conorhini and Trypanosoma rangeli to Trypanosoma cruzi strains of high and low virulence.</title>
        <authorList>
            <person name="Bradwell K.R."/>
            <person name="Koparde V.N."/>
            <person name="Matveyev A.V."/>
            <person name="Serrano M.G."/>
            <person name="Alves J.M."/>
            <person name="Parikh H."/>
            <person name="Huang B."/>
            <person name="Lee V."/>
            <person name="Espinosa-Alvarez O."/>
            <person name="Ortiz P.A."/>
            <person name="Costa-Martins A.G."/>
            <person name="Teixeira M.M."/>
            <person name="Buck G.A."/>
        </authorList>
    </citation>
    <scope>NUCLEOTIDE SEQUENCE [LARGE SCALE GENOMIC DNA]</scope>
    <source>
        <strain evidence="1 2">AM80</strain>
    </source>
</reference>